<dbReference type="EMBL" id="JAHKPD010000011">
    <property type="protein sequence ID" value="MBU2950081.1"/>
    <property type="molecule type" value="Genomic_DNA"/>
</dbReference>
<evidence type="ECO:0000313" key="1">
    <source>
        <dbReference type="EMBL" id="MBU2950081.1"/>
    </source>
</evidence>
<reference evidence="1" key="1">
    <citation type="submission" date="2021-05" db="EMBL/GenBank/DDBJ databases">
        <title>Draft genomes of bacteria isolated from model marine particles.</title>
        <authorList>
            <person name="Datta M.S."/>
            <person name="Schwartzman J.A."/>
            <person name="Enke T.N."/>
            <person name="Saavedra J."/>
            <person name="Cermak N."/>
            <person name="Cordero O.X."/>
        </authorList>
    </citation>
    <scope>NUCLEOTIDE SEQUENCE</scope>
    <source>
        <strain evidence="1">I2M19</strain>
    </source>
</reference>
<dbReference type="Proteomes" id="UP001647509">
    <property type="component" value="Unassembled WGS sequence"/>
</dbReference>
<organism evidence="1 2">
    <name type="scientific">Pseudotamlana agarivorans</name>
    <dbReference type="NCBI Taxonomy" id="481183"/>
    <lineage>
        <taxon>Bacteria</taxon>
        <taxon>Pseudomonadati</taxon>
        <taxon>Bacteroidota</taxon>
        <taxon>Flavobacteriia</taxon>
        <taxon>Flavobacteriales</taxon>
        <taxon>Flavobacteriaceae</taxon>
        <taxon>Pseudotamlana</taxon>
    </lineage>
</organism>
<proteinExistence type="predicted"/>
<comment type="caution">
    <text evidence="1">The sequence shown here is derived from an EMBL/GenBank/DDBJ whole genome shotgun (WGS) entry which is preliminary data.</text>
</comment>
<protein>
    <submittedName>
        <fullName evidence="1">DUF2490 domain-containing protein</fullName>
    </submittedName>
</protein>
<gene>
    <name evidence="1" type="ORF">KO493_05150</name>
</gene>
<evidence type="ECO:0000313" key="2">
    <source>
        <dbReference type="Proteomes" id="UP001647509"/>
    </source>
</evidence>
<keyword evidence="2" id="KW-1185">Reference proteome</keyword>
<sequence>MALSKIKPLCVTVFLLCCVYSFSQNEDTKDLEGWSSIRLKYKLNKKWSFELEEQLRLDEDISEISGYFTQLSAEYTLIKNFKIGGGLRFTRVNDNEGKVQGYENYFRFQLDASYKHKINNFSLIYRFRYQNRNEFSVDDYANQKLRLKAGIEYNIKNWKLDPKFSAEIFNRIGEADDRGFKKYRLTLGTDYKFEKLGTIGLFCRMEEELNETMPKTTNIIGLKYTYTIKNK</sequence>
<name>A0ACC5U6Y9_9FLAO</name>
<accession>A0ACC5U6Y9</accession>